<dbReference type="Proteomes" id="UP000192610">
    <property type="component" value="Unassembled WGS sequence"/>
</dbReference>
<organism evidence="2 3">
    <name type="scientific">Niastella yeongjuensis</name>
    <dbReference type="NCBI Taxonomy" id="354355"/>
    <lineage>
        <taxon>Bacteria</taxon>
        <taxon>Pseudomonadati</taxon>
        <taxon>Bacteroidota</taxon>
        <taxon>Chitinophagia</taxon>
        <taxon>Chitinophagales</taxon>
        <taxon>Chitinophagaceae</taxon>
        <taxon>Niastella</taxon>
    </lineage>
</organism>
<evidence type="ECO:0000259" key="1">
    <source>
        <dbReference type="Pfam" id="PF12697"/>
    </source>
</evidence>
<accession>A0A1V9EB27</accession>
<dbReference type="Gene3D" id="3.40.50.1820">
    <property type="entry name" value="alpha/beta hydrolase"/>
    <property type="match status" value="1"/>
</dbReference>
<comment type="caution">
    <text evidence="2">The sequence shown here is derived from an EMBL/GenBank/DDBJ whole genome shotgun (WGS) entry which is preliminary data.</text>
</comment>
<reference evidence="3" key="1">
    <citation type="submission" date="2016-04" db="EMBL/GenBank/DDBJ databases">
        <authorList>
            <person name="Chen L."/>
            <person name="Zhuang W."/>
            <person name="Wang G."/>
        </authorList>
    </citation>
    <scope>NUCLEOTIDE SEQUENCE [LARGE SCALE GENOMIC DNA]</scope>
    <source>
        <strain evidence="3">17621</strain>
    </source>
</reference>
<keyword evidence="3" id="KW-1185">Reference proteome</keyword>
<sequence>MKVYFIAGLAADKRVFKYIQLPTGCEAVFLDWISPDKADTLPSYALRLASTINTDEPFALVGLSFGGMLATEIAKVYKPAVTILISSVPVSKELPGYFRMAGKIGLHKIVPVSLLKSTAATKRLFTREKQADKIMLLDLINESDSELIRWSVDAILNWQNDVVPQPLWHIHGKSDEILPVRFTHPTLTIPKQGHVMVVTKPDVVNEFLAKALQGYTLKS</sequence>
<dbReference type="EMBL" id="LVXG01000056">
    <property type="protein sequence ID" value="OQP43174.1"/>
    <property type="molecule type" value="Genomic_DNA"/>
</dbReference>
<proteinExistence type="predicted"/>
<dbReference type="OrthoDB" id="659408at2"/>
<dbReference type="AlphaFoldDB" id="A0A1V9EB27"/>
<dbReference type="RefSeq" id="WP_081203590.1">
    <property type="nucleotide sequence ID" value="NZ_FOCZ01000005.1"/>
</dbReference>
<evidence type="ECO:0000313" key="2">
    <source>
        <dbReference type="EMBL" id="OQP43174.1"/>
    </source>
</evidence>
<dbReference type="InterPro" id="IPR029058">
    <property type="entry name" value="AB_hydrolase_fold"/>
</dbReference>
<dbReference type="InterPro" id="IPR000073">
    <property type="entry name" value="AB_hydrolase_1"/>
</dbReference>
<feature type="domain" description="AB hydrolase-1" evidence="1">
    <location>
        <begin position="4"/>
        <end position="206"/>
    </location>
</feature>
<evidence type="ECO:0000313" key="3">
    <source>
        <dbReference type="Proteomes" id="UP000192610"/>
    </source>
</evidence>
<protein>
    <recommendedName>
        <fullName evidence="1">AB hydrolase-1 domain-containing protein</fullName>
    </recommendedName>
</protein>
<gene>
    <name evidence="2" type="ORF">A4H97_13660</name>
</gene>
<dbReference type="Pfam" id="PF12697">
    <property type="entry name" value="Abhydrolase_6"/>
    <property type="match status" value="1"/>
</dbReference>
<dbReference type="SUPFAM" id="SSF53474">
    <property type="entry name" value="alpha/beta-Hydrolases"/>
    <property type="match status" value="1"/>
</dbReference>
<dbReference type="STRING" id="354355.SAMN05660816_03401"/>
<name>A0A1V9EB27_9BACT</name>